<keyword evidence="2" id="KW-1185">Reference proteome</keyword>
<dbReference type="Proteomes" id="UP001281761">
    <property type="component" value="Unassembled WGS sequence"/>
</dbReference>
<accession>A0ABQ9X6K0</accession>
<dbReference type="Gene3D" id="1.10.472.10">
    <property type="entry name" value="Cyclin-like"/>
    <property type="match status" value="1"/>
</dbReference>
<comment type="caution">
    <text evidence="1">The sequence shown here is derived from an EMBL/GenBank/DDBJ whole genome shotgun (WGS) entry which is preliminary data.</text>
</comment>
<reference evidence="1 2" key="1">
    <citation type="journal article" date="2022" name="bioRxiv">
        <title>Genomics of Preaxostyla Flagellates Illuminates Evolutionary Transitions and the Path Towards Mitochondrial Loss.</title>
        <authorList>
            <person name="Novak L.V.F."/>
            <person name="Treitli S.C."/>
            <person name="Pyrih J."/>
            <person name="Halakuc P."/>
            <person name="Pipaliya S.V."/>
            <person name="Vacek V."/>
            <person name="Brzon O."/>
            <person name="Soukal P."/>
            <person name="Eme L."/>
            <person name="Dacks J.B."/>
            <person name="Karnkowska A."/>
            <person name="Elias M."/>
            <person name="Hampl V."/>
        </authorList>
    </citation>
    <scope>NUCLEOTIDE SEQUENCE [LARGE SCALE GENOMIC DNA]</scope>
    <source>
        <strain evidence="1">NAU3</strain>
        <tissue evidence="1">Gut</tissue>
    </source>
</reference>
<gene>
    <name evidence="1" type="ORF">BLNAU_17654</name>
</gene>
<sequence>MCAIIIPHKNSNVITPSNCLPENPSQAAGSNKDESFVVRHYKSEQLHPRVQENGADLQFCDGFVKAVCGMIRDHASRSTTDVDNTHVRGTSCPACDKLSKHRFSQGVEAQPVPSYEELLNVISNMMRVFQVLFRIRETELIQGYLLMKHLLDAHWNCPGFDVLRNNLHATMLTCIVIAHKINADQPFKQSIWANSFGMPLYILNMFERAVINILDWKLRVPATEYATIRSHIIRLHSSI</sequence>
<dbReference type="SUPFAM" id="SSF47954">
    <property type="entry name" value="Cyclin-like"/>
    <property type="match status" value="1"/>
</dbReference>
<evidence type="ECO:0000313" key="2">
    <source>
        <dbReference type="Proteomes" id="UP001281761"/>
    </source>
</evidence>
<protein>
    <recommendedName>
        <fullName evidence="3">Cyclin N-terminal domain-containing protein</fullName>
    </recommendedName>
</protein>
<organism evidence="1 2">
    <name type="scientific">Blattamonas nauphoetae</name>
    <dbReference type="NCBI Taxonomy" id="2049346"/>
    <lineage>
        <taxon>Eukaryota</taxon>
        <taxon>Metamonada</taxon>
        <taxon>Preaxostyla</taxon>
        <taxon>Oxymonadida</taxon>
        <taxon>Blattamonas</taxon>
    </lineage>
</organism>
<name>A0ABQ9X6K0_9EUKA</name>
<dbReference type="InterPro" id="IPR036915">
    <property type="entry name" value="Cyclin-like_sf"/>
</dbReference>
<evidence type="ECO:0000313" key="1">
    <source>
        <dbReference type="EMBL" id="KAK2947408.1"/>
    </source>
</evidence>
<evidence type="ECO:0008006" key="3">
    <source>
        <dbReference type="Google" id="ProtNLM"/>
    </source>
</evidence>
<proteinExistence type="predicted"/>
<dbReference type="EMBL" id="JARBJD010000202">
    <property type="protein sequence ID" value="KAK2947408.1"/>
    <property type="molecule type" value="Genomic_DNA"/>
</dbReference>